<dbReference type="STRING" id="407821.A0A087TJD9"/>
<comment type="subunit">
    <text evidence="7">Component of the dolichol-phosphate mannose (DPM) synthase complex.</text>
</comment>
<evidence type="ECO:0000256" key="1">
    <source>
        <dbReference type="ARBA" id="ARBA00004477"/>
    </source>
</evidence>
<keyword evidence="5 7" id="KW-1133">Transmembrane helix</keyword>
<keyword evidence="8" id="KW-0808">Transferase</keyword>
<dbReference type="GO" id="GO:0033185">
    <property type="term" value="C:dolichol-phosphate-mannose synthase complex"/>
    <property type="evidence" value="ECO:0007669"/>
    <property type="project" value="TreeGrafter"/>
</dbReference>
<keyword evidence="4 7" id="KW-0256">Endoplasmic reticulum</keyword>
<evidence type="ECO:0000256" key="4">
    <source>
        <dbReference type="ARBA" id="ARBA00022824"/>
    </source>
</evidence>
<dbReference type="GO" id="GO:0005789">
    <property type="term" value="C:endoplasmic reticulum membrane"/>
    <property type="evidence" value="ECO:0007669"/>
    <property type="project" value="UniProtKB-SubCell"/>
</dbReference>
<dbReference type="GO" id="GO:0006506">
    <property type="term" value="P:GPI anchor biosynthetic process"/>
    <property type="evidence" value="ECO:0007669"/>
    <property type="project" value="TreeGrafter"/>
</dbReference>
<organism evidence="8 9">
    <name type="scientific">Stegodyphus mimosarum</name>
    <name type="common">African social velvet spider</name>
    <dbReference type="NCBI Taxonomy" id="407821"/>
    <lineage>
        <taxon>Eukaryota</taxon>
        <taxon>Metazoa</taxon>
        <taxon>Ecdysozoa</taxon>
        <taxon>Arthropoda</taxon>
        <taxon>Chelicerata</taxon>
        <taxon>Arachnida</taxon>
        <taxon>Araneae</taxon>
        <taxon>Araneomorphae</taxon>
        <taxon>Entelegynae</taxon>
        <taxon>Eresoidea</taxon>
        <taxon>Eresidae</taxon>
        <taxon>Stegodyphus</taxon>
    </lineage>
</organism>
<dbReference type="GO" id="GO:0016757">
    <property type="term" value="F:glycosyltransferase activity"/>
    <property type="evidence" value="ECO:0007669"/>
    <property type="project" value="UniProtKB-KW"/>
</dbReference>
<dbReference type="EMBL" id="KK115489">
    <property type="protein sequence ID" value="KFM65228.1"/>
    <property type="molecule type" value="Genomic_DNA"/>
</dbReference>
<evidence type="ECO:0000256" key="3">
    <source>
        <dbReference type="ARBA" id="ARBA00022692"/>
    </source>
</evidence>
<reference evidence="8 9" key="1">
    <citation type="submission" date="2013-11" db="EMBL/GenBank/DDBJ databases">
        <title>Genome sequencing of Stegodyphus mimosarum.</title>
        <authorList>
            <person name="Bechsgaard J."/>
        </authorList>
    </citation>
    <scope>NUCLEOTIDE SEQUENCE [LARGE SCALE GENOMIC DNA]</scope>
</reference>
<evidence type="ECO:0000256" key="5">
    <source>
        <dbReference type="ARBA" id="ARBA00022989"/>
    </source>
</evidence>
<evidence type="ECO:0000256" key="7">
    <source>
        <dbReference type="RuleBase" id="RU365085"/>
    </source>
</evidence>
<gene>
    <name evidence="8" type="ORF">X975_02033</name>
</gene>
<comment type="subcellular location">
    <subcellularLocation>
        <location evidence="1 7">Endoplasmic reticulum membrane</location>
        <topology evidence="1 7">Multi-pass membrane protein</topology>
    </subcellularLocation>
</comment>
<dbReference type="PANTHER" id="PTHR16433:SF0">
    <property type="entry name" value="DOLICHOL-PHOSPHATE MANNOSYLTRANSFERASE SUBUNIT 3"/>
    <property type="match status" value="1"/>
</dbReference>
<dbReference type="Proteomes" id="UP000054359">
    <property type="component" value="Unassembled WGS sequence"/>
</dbReference>
<comment type="similarity">
    <text evidence="2 7">Belongs to the DPM3 family.</text>
</comment>
<evidence type="ECO:0000256" key="6">
    <source>
        <dbReference type="ARBA" id="ARBA00023136"/>
    </source>
</evidence>
<keyword evidence="8" id="KW-0328">Glycosyltransferase</keyword>
<comment type="function">
    <text evidence="7">Stabilizer subunit of the dolichol-phosphate mannose (DPM) synthase complex; tethers catalytic subunit to the ER.</text>
</comment>
<dbReference type="PANTHER" id="PTHR16433">
    <property type="entry name" value="DOLICHOL-PHOSPHATE MANNOSYLTRANSFERASE SUBUNIT 3"/>
    <property type="match status" value="1"/>
</dbReference>
<comment type="pathway">
    <text evidence="7">Protein modification; protein glycosylation.</text>
</comment>
<dbReference type="InterPro" id="IPR013174">
    <property type="entry name" value="DPM3"/>
</dbReference>
<evidence type="ECO:0000313" key="9">
    <source>
        <dbReference type="Proteomes" id="UP000054359"/>
    </source>
</evidence>
<evidence type="ECO:0000256" key="2">
    <source>
        <dbReference type="ARBA" id="ARBA00010430"/>
    </source>
</evidence>
<keyword evidence="3 7" id="KW-0812">Transmembrane</keyword>
<feature type="transmembrane region" description="Helical" evidence="7">
    <location>
        <begin position="7"/>
        <end position="27"/>
    </location>
</feature>
<evidence type="ECO:0000313" key="8">
    <source>
        <dbReference type="EMBL" id="KFM65228.1"/>
    </source>
</evidence>
<feature type="non-terminal residue" evidence="8">
    <location>
        <position position="89"/>
    </location>
</feature>
<dbReference type="UniPathway" id="UPA00378"/>
<dbReference type="AlphaFoldDB" id="A0A087TJD9"/>
<sequence>MSKLLEWLAGVALILSVWYSLIMNNIFLKENDWHSWLVPIYAVIAFGIYSLIVILYRVYTFNDCPEAAEELKMEIKMAKEDLKAKGFQF</sequence>
<name>A0A087TJD9_STEMI</name>
<dbReference type="OrthoDB" id="2014333at2759"/>
<keyword evidence="6 7" id="KW-0472">Membrane</keyword>
<feature type="transmembrane region" description="Helical" evidence="7">
    <location>
        <begin position="33"/>
        <end position="56"/>
    </location>
</feature>
<keyword evidence="9" id="KW-1185">Reference proteome</keyword>
<accession>A0A087TJD9</accession>
<protein>
    <recommendedName>
        <fullName evidence="7">Dolichol-phosphate mannosyltransferase subunit 3</fullName>
    </recommendedName>
</protein>
<proteinExistence type="inferred from homology"/>
<dbReference type="Pfam" id="PF08285">
    <property type="entry name" value="DPM3"/>
    <property type="match status" value="1"/>
</dbReference>
<dbReference type="OMA" id="MTKLFEW"/>